<evidence type="ECO:0000259" key="2">
    <source>
        <dbReference type="PROSITE" id="PS50164"/>
    </source>
</evidence>
<name>A0ABW0U8H9_9BACI</name>
<accession>A0ABW0U8H9</accession>
<dbReference type="Pfam" id="PF01541">
    <property type="entry name" value="GIY-YIG"/>
    <property type="match status" value="1"/>
</dbReference>
<dbReference type="InterPro" id="IPR050190">
    <property type="entry name" value="UPF0213_domain"/>
</dbReference>
<comment type="caution">
    <text evidence="3">The sequence shown here is derived from an EMBL/GenBank/DDBJ whole genome shotgun (WGS) entry which is preliminary data.</text>
</comment>
<sequence length="97" mass="11743">MKENKHYVYMLECKDGTFYTGYTTDIDQRMKKHSAGKGAKYTRGRGPFRLVYQREYDSKSEALRAEYRLKQRSRKEKEQLVFRHEQIGEWHDETAKE</sequence>
<dbReference type="RefSeq" id="WP_270895802.1">
    <property type="nucleotide sequence ID" value="NZ_JBHSPF010000046.1"/>
</dbReference>
<keyword evidence="4" id="KW-1185">Reference proteome</keyword>
<dbReference type="SMART" id="SM00465">
    <property type="entry name" value="GIYc"/>
    <property type="match status" value="1"/>
</dbReference>
<dbReference type="CDD" id="cd10456">
    <property type="entry name" value="GIY-YIG_UPF0213"/>
    <property type="match status" value="1"/>
</dbReference>
<dbReference type="InterPro" id="IPR000305">
    <property type="entry name" value="GIY-YIG_endonuc"/>
</dbReference>
<dbReference type="PANTHER" id="PTHR34477">
    <property type="entry name" value="UPF0213 PROTEIN YHBQ"/>
    <property type="match status" value="1"/>
</dbReference>
<gene>
    <name evidence="3" type="ORF">ACFPTR_09405</name>
</gene>
<proteinExistence type="inferred from homology"/>
<dbReference type="Proteomes" id="UP001596143">
    <property type="component" value="Unassembled WGS sequence"/>
</dbReference>
<dbReference type="InterPro" id="IPR035901">
    <property type="entry name" value="GIY-YIG_endonuc_sf"/>
</dbReference>
<organism evidence="3 4">
    <name type="scientific">Aliibacillus thermotolerans</name>
    <dbReference type="NCBI Taxonomy" id="1834418"/>
    <lineage>
        <taxon>Bacteria</taxon>
        <taxon>Bacillati</taxon>
        <taxon>Bacillota</taxon>
        <taxon>Bacilli</taxon>
        <taxon>Bacillales</taxon>
        <taxon>Bacillaceae</taxon>
        <taxon>Aliibacillus</taxon>
    </lineage>
</organism>
<protein>
    <submittedName>
        <fullName evidence="3">GIY-YIG nuclease family protein</fullName>
    </submittedName>
</protein>
<dbReference type="PANTHER" id="PTHR34477:SF1">
    <property type="entry name" value="UPF0213 PROTEIN YHBQ"/>
    <property type="match status" value="1"/>
</dbReference>
<dbReference type="Gene3D" id="3.40.1440.10">
    <property type="entry name" value="GIY-YIG endonuclease"/>
    <property type="match status" value="1"/>
</dbReference>
<dbReference type="SUPFAM" id="SSF82771">
    <property type="entry name" value="GIY-YIG endonuclease"/>
    <property type="match status" value="1"/>
</dbReference>
<reference evidence="4" key="1">
    <citation type="journal article" date="2019" name="Int. J. Syst. Evol. Microbiol.">
        <title>The Global Catalogue of Microorganisms (GCM) 10K type strain sequencing project: providing services to taxonomists for standard genome sequencing and annotation.</title>
        <authorList>
            <consortium name="The Broad Institute Genomics Platform"/>
            <consortium name="The Broad Institute Genome Sequencing Center for Infectious Disease"/>
            <person name="Wu L."/>
            <person name="Ma J."/>
        </authorList>
    </citation>
    <scope>NUCLEOTIDE SEQUENCE [LARGE SCALE GENOMIC DNA]</scope>
    <source>
        <strain evidence="4">CGMCC 1.15790</strain>
    </source>
</reference>
<evidence type="ECO:0000313" key="4">
    <source>
        <dbReference type="Proteomes" id="UP001596143"/>
    </source>
</evidence>
<dbReference type="EMBL" id="JBHSPF010000046">
    <property type="protein sequence ID" value="MFC5629089.1"/>
    <property type="molecule type" value="Genomic_DNA"/>
</dbReference>
<evidence type="ECO:0000313" key="3">
    <source>
        <dbReference type="EMBL" id="MFC5629089.1"/>
    </source>
</evidence>
<comment type="similarity">
    <text evidence="1">Belongs to the UPF0213 family.</text>
</comment>
<evidence type="ECO:0000256" key="1">
    <source>
        <dbReference type="ARBA" id="ARBA00007435"/>
    </source>
</evidence>
<dbReference type="PROSITE" id="PS50164">
    <property type="entry name" value="GIY_YIG"/>
    <property type="match status" value="1"/>
</dbReference>
<feature type="domain" description="GIY-YIG" evidence="2">
    <location>
        <begin position="4"/>
        <end position="79"/>
    </location>
</feature>